<dbReference type="EMBL" id="JAESIY010000007">
    <property type="protein sequence ID" value="MBL3657144.1"/>
    <property type="molecule type" value="Genomic_DNA"/>
</dbReference>
<dbReference type="Proteomes" id="UP000659388">
    <property type="component" value="Unassembled WGS sequence"/>
</dbReference>
<comment type="caution">
    <text evidence="2">The sequence shown here is derived from an EMBL/GenBank/DDBJ whole genome shotgun (WGS) entry which is preliminary data.</text>
</comment>
<accession>A0A937JZZ6</accession>
<reference evidence="2" key="1">
    <citation type="submission" date="2021-01" db="EMBL/GenBank/DDBJ databases">
        <title>Fulvivirga kasyanovii gen. nov., sp nov., a novel member of the phylum Bacteroidetes isolated from seawater in a mussel farm.</title>
        <authorList>
            <person name="Zhao L.-H."/>
            <person name="Wang Z.-J."/>
        </authorList>
    </citation>
    <scope>NUCLEOTIDE SEQUENCE</scope>
    <source>
        <strain evidence="2">2943</strain>
    </source>
</reference>
<name>A0A937JZZ6_9BACT</name>
<gene>
    <name evidence="2" type="ORF">JL102_13435</name>
</gene>
<keyword evidence="1" id="KW-0812">Transmembrane</keyword>
<sequence length="194" mass="21629">MNKDMLVLKGKTVFITTLVTIGLTILTVYTSGINYNRSLSANLYISLSVISVVIFIFLSIALYKGIQLVNDYPKFKNFQPGMWFSDSNIPEVGDIDTTEGIGGCLLSILSWIVMSIVMVVLLIVFEAIFWISLFLIFASLYWIFIRALKLAVKKSVATKGDLSASVLNSLGYTLLYTGWLFAIALIVDLVKRFI</sequence>
<keyword evidence="1" id="KW-0472">Membrane</keyword>
<organism evidence="2 3">
    <name type="scientific">Fulvivirga sediminis</name>
    <dbReference type="NCBI Taxonomy" id="2803949"/>
    <lineage>
        <taxon>Bacteria</taxon>
        <taxon>Pseudomonadati</taxon>
        <taxon>Bacteroidota</taxon>
        <taxon>Cytophagia</taxon>
        <taxon>Cytophagales</taxon>
        <taxon>Fulvivirgaceae</taxon>
        <taxon>Fulvivirga</taxon>
    </lineage>
</organism>
<proteinExistence type="predicted"/>
<feature type="transmembrane region" description="Helical" evidence="1">
    <location>
        <begin position="100"/>
        <end position="121"/>
    </location>
</feature>
<evidence type="ECO:0000313" key="2">
    <source>
        <dbReference type="EMBL" id="MBL3657144.1"/>
    </source>
</evidence>
<feature type="transmembrane region" description="Helical" evidence="1">
    <location>
        <begin position="127"/>
        <end position="145"/>
    </location>
</feature>
<keyword evidence="3" id="KW-1185">Reference proteome</keyword>
<feature type="transmembrane region" description="Helical" evidence="1">
    <location>
        <begin position="12"/>
        <end position="31"/>
    </location>
</feature>
<keyword evidence="1" id="KW-1133">Transmembrane helix</keyword>
<evidence type="ECO:0000313" key="3">
    <source>
        <dbReference type="Proteomes" id="UP000659388"/>
    </source>
</evidence>
<dbReference type="RefSeq" id="WP_202244937.1">
    <property type="nucleotide sequence ID" value="NZ_JAESIY010000007.1"/>
</dbReference>
<evidence type="ECO:0000256" key="1">
    <source>
        <dbReference type="SAM" id="Phobius"/>
    </source>
</evidence>
<feature type="transmembrane region" description="Helical" evidence="1">
    <location>
        <begin position="43"/>
        <end position="66"/>
    </location>
</feature>
<protein>
    <submittedName>
        <fullName evidence="2">Uncharacterized protein</fullName>
    </submittedName>
</protein>
<dbReference type="AlphaFoldDB" id="A0A937JZZ6"/>
<feature type="transmembrane region" description="Helical" evidence="1">
    <location>
        <begin position="166"/>
        <end position="187"/>
    </location>
</feature>